<dbReference type="InterPro" id="IPR036640">
    <property type="entry name" value="ABC1_TM_sf"/>
</dbReference>
<dbReference type="FunFam" id="1.20.1560.10:FF:000048">
    <property type="entry name" value="ATP-binding cassette sub-family B member 10, mitochondrial"/>
    <property type="match status" value="1"/>
</dbReference>
<evidence type="ECO:0000256" key="8">
    <source>
        <dbReference type="ARBA" id="ARBA00022989"/>
    </source>
</evidence>
<keyword evidence="16" id="KW-1185">Reference proteome</keyword>
<dbReference type="PROSITE" id="PS50893">
    <property type="entry name" value="ABC_TRANSPORTER_2"/>
    <property type="match status" value="1"/>
</dbReference>
<evidence type="ECO:0000259" key="13">
    <source>
        <dbReference type="PROSITE" id="PS50929"/>
    </source>
</evidence>
<feature type="transmembrane region" description="Helical" evidence="11">
    <location>
        <begin position="71"/>
        <end position="93"/>
    </location>
</feature>
<dbReference type="PROSITE" id="PS50929">
    <property type="entry name" value="ABC_TM1F"/>
    <property type="match status" value="1"/>
</dbReference>
<keyword evidence="10 11" id="KW-0472">Membrane</keyword>
<proteinExistence type="inferred from homology"/>
<dbReference type="FunFam" id="3.40.50.300:FF:000218">
    <property type="entry name" value="Multidrug ABC transporter ATP-binding protein"/>
    <property type="match status" value="1"/>
</dbReference>
<dbReference type="CDD" id="cd18573">
    <property type="entry name" value="ABC_6TM_ABCB10_like"/>
    <property type="match status" value="1"/>
</dbReference>
<dbReference type="Proteomes" id="UP000320475">
    <property type="component" value="Unassembled WGS sequence"/>
</dbReference>
<dbReference type="SMART" id="SM00382">
    <property type="entry name" value="AAA"/>
    <property type="match status" value="1"/>
</dbReference>
<dbReference type="InterPro" id="IPR027417">
    <property type="entry name" value="P-loop_NTPase"/>
</dbReference>
<comment type="subcellular location">
    <subcellularLocation>
        <location evidence="1">Membrane</location>
        <topology evidence="1">Multi-pass membrane protein</topology>
    </subcellularLocation>
</comment>
<evidence type="ECO:0000256" key="3">
    <source>
        <dbReference type="ARBA" id="ARBA00022692"/>
    </source>
</evidence>
<evidence type="ECO:0000256" key="10">
    <source>
        <dbReference type="ARBA" id="ARBA00023136"/>
    </source>
</evidence>
<keyword evidence="5" id="KW-0999">Mitochondrion inner membrane</keyword>
<dbReference type="EMBL" id="QEAN01000114">
    <property type="protein sequence ID" value="TPX47553.1"/>
    <property type="molecule type" value="Genomic_DNA"/>
</dbReference>
<dbReference type="SUPFAM" id="SSF90123">
    <property type="entry name" value="ABC transporter transmembrane region"/>
    <property type="match status" value="1"/>
</dbReference>
<keyword evidence="3 11" id="KW-0812">Transmembrane</keyword>
<keyword evidence="4" id="KW-0547">Nucleotide-binding</keyword>
<feature type="domain" description="ABC transmembrane type-1" evidence="13">
    <location>
        <begin position="28"/>
        <end position="322"/>
    </location>
</feature>
<feature type="domain" description="ABC transporter" evidence="12">
    <location>
        <begin position="355"/>
        <end position="591"/>
    </location>
</feature>
<feature type="transmembrane region" description="Helical" evidence="11">
    <location>
        <begin position="257"/>
        <end position="279"/>
    </location>
</feature>
<dbReference type="Gene3D" id="3.40.50.300">
    <property type="entry name" value="P-loop containing nucleotide triphosphate hydrolases"/>
    <property type="match status" value="1"/>
</dbReference>
<evidence type="ECO:0000259" key="12">
    <source>
        <dbReference type="PROSITE" id="PS50893"/>
    </source>
</evidence>
<dbReference type="SUPFAM" id="SSF52540">
    <property type="entry name" value="P-loop containing nucleoside triphosphate hydrolases"/>
    <property type="match status" value="1"/>
</dbReference>
<feature type="transmembrane region" description="Helical" evidence="11">
    <location>
        <begin position="24"/>
        <end position="51"/>
    </location>
</feature>
<dbReference type="Proteomes" id="UP000317494">
    <property type="component" value="Unassembled WGS sequence"/>
</dbReference>
<evidence type="ECO:0000256" key="7">
    <source>
        <dbReference type="ARBA" id="ARBA00022946"/>
    </source>
</evidence>
<gene>
    <name evidence="15" type="ORF">SeLEV6574_g00506</name>
    <name evidence="14" type="ORF">SeMB42_g03282</name>
</gene>
<evidence type="ECO:0000256" key="2">
    <source>
        <dbReference type="ARBA" id="ARBA00005580"/>
    </source>
</evidence>
<dbReference type="GO" id="GO:0005524">
    <property type="term" value="F:ATP binding"/>
    <property type="evidence" value="ECO:0007669"/>
    <property type="project" value="UniProtKB-KW"/>
</dbReference>
<evidence type="ECO:0000256" key="6">
    <source>
        <dbReference type="ARBA" id="ARBA00022840"/>
    </source>
</evidence>
<dbReference type="PANTHER" id="PTHR43394:SF1">
    <property type="entry name" value="ATP-BINDING CASSETTE SUB-FAMILY B MEMBER 10, MITOCHONDRIAL"/>
    <property type="match status" value="1"/>
</dbReference>
<dbReference type="GO" id="GO:0016887">
    <property type="term" value="F:ATP hydrolysis activity"/>
    <property type="evidence" value="ECO:0007669"/>
    <property type="project" value="InterPro"/>
</dbReference>
<reference evidence="16 17" key="1">
    <citation type="journal article" date="2019" name="Sci. Rep.">
        <title>Comparative genomics of chytrid fungi reveal insights into the obligate biotrophic and pathogenic lifestyle of Synchytrium endobioticum.</title>
        <authorList>
            <person name="van de Vossenberg B.T.L.H."/>
            <person name="Warris S."/>
            <person name="Nguyen H.D.T."/>
            <person name="van Gent-Pelzer M.P.E."/>
            <person name="Joly D.L."/>
            <person name="van de Geest H.C."/>
            <person name="Bonants P.J.M."/>
            <person name="Smith D.S."/>
            <person name="Levesque C.A."/>
            <person name="van der Lee T.A.J."/>
        </authorList>
    </citation>
    <scope>NUCLEOTIDE SEQUENCE [LARGE SCALE GENOMIC DNA]</scope>
    <source>
        <strain evidence="15 17">LEV6574</strain>
        <strain evidence="14 16">MB42</strain>
    </source>
</reference>
<dbReference type="GO" id="GO:0090374">
    <property type="term" value="P:oligopeptide export from mitochondrion"/>
    <property type="evidence" value="ECO:0007669"/>
    <property type="project" value="TreeGrafter"/>
</dbReference>
<dbReference type="EMBL" id="QEAM01000008">
    <property type="protein sequence ID" value="TPX51106.1"/>
    <property type="molecule type" value="Genomic_DNA"/>
</dbReference>
<organism evidence="15 17">
    <name type="scientific">Synchytrium endobioticum</name>
    <dbReference type="NCBI Taxonomy" id="286115"/>
    <lineage>
        <taxon>Eukaryota</taxon>
        <taxon>Fungi</taxon>
        <taxon>Fungi incertae sedis</taxon>
        <taxon>Chytridiomycota</taxon>
        <taxon>Chytridiomycota incertae sedis</taxon>
        <taxon>Chytridiomycetes</taxon>
        <taxon>Synchytriales</taxon>
        <taxon>Synchytriaceae</taxon>
        <taxon>Synchytrium</taxon>
    </lineage>
</organism>
<dbReference type="GO" id="GO:0005743">
    <property type="term" value="C:mitochondrial inner membrane"/>
    <property type="evidence" value="ECO:0007669"/>
    <property type="project" value="TreeGrafter"/>
</dbReference>
<dbReference type="InterPro" id="IPR039421">
    <property type="entry name" value="Type_1_exporter"/>
</dbReference>
<comment type="caution">
    <text evidence="15">The sequence shown here is derived from an EMBL/GenBank/DDBJ whole genome shotgun (WGS) entry which is preliminary data.</text>
</comment>
<keyword evidence="7" id="KW-0809">Transit peptide</keyword>
<feature type="transmembrane region" description="Helical" evidence="11">
    <location>
        <begin position="299"/>
        <end position="320"/>
    </location>
</feature>
<accession>A0A507DHT7</accession>
<evidence type="ECO:0000256" key="11">
    <source>
        <dbReference type="SAM" id="Phobius"/>
    </source>
</evidence>
<dbReference type="Gene3D" id="1.20.1560.10">
    <property type="entry name" value="ABC transporter type 1, transmembrane domain"/>
    <property type="match status" value="1"/>
</dbReference>
<evidence type="ECO:0008006" key="18">
    <source>
        <dbReference type="Google" id="ProtNLM"/>
    </source>
</evidence>
<feature type="transmembrane region" description="Helical" evidence="11">
    <location>
        <begin position="181"/>
        <end position="198"/>
    </location>
</feature>
<dbReference type="GO" id="GO:0015421">
    <property type="term" value="F:ABC-type oligopeptide transporter activity"/>
    <property type="evidence" value="ECO:0007669"/>
    <property type="project" value="TreeGrafter"/>
</dbReference>
<dbReference type="InterPro" id="IPR003439">
    <property type="entry name" value="ABC_transporter-like_ATP-bd"/>
</dbReference>
<evidence type="ECO:0000313" key="14">
    <source>
        <dbReference type="EMBL" id="TPX47553.1"/>
    </source>
</evidence>
<dbReference type="STRING" id="286115.A0A507DHT7"/>
<evidence type="ECO:0000256" key="9">
    <source>
        <dbReference type="ARBA" id="ARBA00023128"/>
    </source>
</evidence>
<dbReference type="InterPro" id="IPR017871">
    <property type="entry name" value="ABC_transporter-like_CS"/>
</dbReference>
<evidence type="ECO:0000313" key="15">
    <source>
        <dbReference type="EMBL" id="TPX51106.1"/>
    </source>
</evidence>
<dbReference type="PROSITE" id="PS00211">
    <property type="entry name" value="ABC_TRANSPORTER_1"/>
    <property type="match status" value="1"/>
</dbReference>
<evidence type="ECO:0000313" key="17">
    <source>
        <dbReference type="Proteomes" id="UP000320475"/>
    </source>
</evidence>
<keyword evidence="6" id="KW-0067">ATP-binding</keyword>
<dbReference type="CDD" id="cd03249">
    <property type="entry name" value="ABC_MTABC3_MDL1_MDL2"/>
    <property type="match status" value="1"/>
</dbReference>
<dbReference type="Pfam" id="PF00664">
    <property type="entry name" value="ABC_membrane"/>
    <property type="match status" value="1"/>
</dbReference>
<protein>
    <recommendedName>
        <fullName evidence="18">ABC transporter domain-containing protein</fullName>
    </recommendedName>
</protein>
<dbReference type="PANTHER" id="PTHR43394">
    <property type="entry name" value="ATP-DEPENDENT PERMEASE MDL1, MITOCHONDRIAL"/>
    <property type="match status" value="1"/>
</dbReference>
<evidence type="ECO:0000313" key="16">
    <source>
        <dbReference type="Proteomes" id="UP000317494"/>
    </source>
</evidence>
<evidence type="ECO:0000256" key="4">
    <source>
        <dbReference type="ARBA" id="ARBA00022741"/>
    </source>
</evidence>
<dbReference type="InterPro" id="IPR011527">
    <property type="entry name" value="ABC1_TM_dom"/>
</dbReference>
<evidence type="ECO:0000256" key="5">
    <source>
        <dbReference type="ARBA" id="ARBA00022792"/>
    </source>
</evidence>
<dbReference type="PIRSF" id="PIRSF002773">
    <property type="entry name" value="ABC_prm/ATPase_B"/>
    <property type="match status" value="1"/>
</dbReference>
<dbReference type="OrthoDB" id="6500128at2759"/>
<dbReference type="AlphaFoldDB" id="A0A507DHT7"/>
<sequence>MQEKPPASLHEVSRLIALATPERWMLGAAIVLLFTSSAVTMSVPFSMGRILDIVMESLGATTNQTTPASSFSSLGLPVLFTILIGIFSIGALANTGRVILIRIAGERIVTRLRNMLFSSIMKNDVAFFDRHRTGDLVSRLSSDTHIVGKTITNNVSDGLRSLAMSSVGVGMMVYMNVKLTLIMMGIVPPIAMAAIIYGKVLKRLSTQTQDAIAETTKVAEEKISNIRTVRAFAQEESEIRRYGVRVQTILDLAKKEAIASGLFFGGAGLSGNIVILALLYYGGGMVQSGAISIGELTSFFLYTAYVGSSLIGMSSFYSELMKGIGASSRLFEYLDAKPLIETKKGIIFNEVLGDIEFRNVQFSYPTRTDVPIFTNLSFSVPAGSNVAIVGRSGSGKSTVAQLLLKFYSPDNGAVYIDGVDMRTLDPMWLREQVVGVVSQEPTLFATTIRENIAYGNPKATYAEIRGAAAQANALEFIEEIGGFDTFVGERGASISGGQKQRIAIARALLKNPRLLVFDEATSALDSASENLVIDALEKLVQGRTTITIAHRLSTVAKADWVILIDDGKVAEQGTFYDLISRPKGLFRQLVEQQLGGLGESHDNSQRVKNERLASAV</sequence>
<keyword evidence="8 11" id="KW-1133">Transmembrane helix</keyword>
<name>A0A507DHT7_9FUNG</name>
<evidence type="ECO:0000256" key="1">
    <source>
        <dbReference type="ARBA" id="ARBA00004141"/>
    </source>
</evidence>
<dbReference type="Pfam" id="PF00005">
    <property type="entry name" value="ABC_tran"/>
    <property type="match status" value="1"/>
</dbReference>
<dbReference type="InterPro" id="IPR003593">
    <property type="entry name" value="AAA+_ATPase"/>
</dbReference>
<keyword evidence="9" id="KW-0496">Mitochondrion</keyword>
<dbReference type="VEuPathDB" id="FungiDB:SeMB42_g03282"/>
<comment type="similarity">
    <text evidence="2">Belongs to the ABC transporter superfamily. ABCB family. Mitochondrial peptide exporter (TC 3.A.1.212) subfamily.</text>
</comment>